<evidence type="ECO:0000313" key="3">
    <source>
        <dbReference type="Proteomes" id="UP001497482"/>
    </source>
</evidence>
<name>A0AAV2MFB4_KNICA</name>
<reference evidence="2 3" key="1">
    <citation type="submission" date="2024-04" db="EMBL/GenBank/DDBJ databases">
        <authorList>
            <person name="Waldvogel A.-M."/>
            <person name="Schoenle A."/>
        </authorList>
    </citation>
    <scope>NUCLEOTIDE SEQUENCE [LARGE SCALE GENOMIC DNA]</scope>
</reference>
<dbReference type="Proteomes" id="UP001497482">
    <property type="component" value="Chromosome 7"/>
</dbReference>
<dbReference type="AlphaFoldDB" id="A0AAV2MFB4"/>
<evidence type="ECO:0000256" key="1">
    <source>
        <dbReference type="SAM" id="MobiDB-lite"/>
    </source>
</evidence>
<evidence type="ECO:0000313" key="2">
    <source>
        <dbReference type="EMBL" id="CAL1612059.1"/>
    </source>
</evidence>
<proteinExistence type="predicted"/>
<keyword evidence="3" id="KW-1185">Reference proteome</keyword>
<accession>A0AAV2MFB4</accession>
<feature type="compositionally biased region" description="Low complexity" evidence="1">
    <location>
        <begin position="20"/>
        <end position="32"/>
    </location>
</feature>
<protein>
    <submittedName>
        <fullName evidence="2">Uncharacterized protein</fullName>
    </submittedName>
</protein>
<feature type="region of interest" description="Disordered" evidence="1">
    <location>
        <begin position="1"/>
        <end position="52"/>
    </location>
</feature>
<feature type="compositionally biased region" description="Basic and acidic residues" evidence="1">
    <location>
        <begin position="41"/>
        <end position="52"/>
    </location>
</feature>
<gene>
    <name evidence="2" type="ORF">KC01_LOCUS38428</name>
</gene>
<organism evidence="2 3">
    <name type="scientific">Knipowitschia caucasica</name>
    <name type="common">Caucasian dwarf goby</name>
    <name type="synonym">Pomatoschistus caucasicus</name>
    <dbReference type="NCBI Taxonomy" id="637954"/>
    <lineage>
        <taxon>Eukaryota</taxon>
        <taxon>Metazoa</taxon>
        <taxon>Chordata</taxon>
        <taxon>Craniata</taxon>
        <taxon>Vertebrata</taxon>
        <taxon>Euteleostomi</taxon>
        <taxon>Actinopterygii</taxon>
        <taxon>Neopterygii</taxon>
        <taxon>Teleostei</taxon>
        <taxon>Neoteleostei</taxon>
        <taxon>Acanthomorphata</taxon>
        <taxon>Gobiaria</taxon>
        <taxon>Gobiiformes</taxon>
        <taxon>Gobioidei</taxon>
        <taxon>Gobiidae</taxon>
        <taxon>Gobiinae</taxon>
        <taxon>Knipowitschia</taxon>
    </lineage>
</organism>
<dbReference type="EMBL" id="OZ035829">
    <property type="protein sequence ID" value="CAL1612059.1"/>
    <property type="molecule type" value="Genomic_DNA"/>
</dbReference>
<sequence>MQVKQHGHGVEQLQKKRAVTEAAGGESSTAAAPRQSTLQEAFHKGRVYPDDSPRARTITRLIGEMICKDLQPISVVEDSGSIIRVKLCIFNSSGSNSSGSNSCGSNSCGPTTYIKLYHIISKRNMGRF</sequence>